<reference evidence="2" key="1">
    <citation type="submission" date="2017-09" db="EMBL/GenBank/DDBJ databases">
        <title>Depth-based differentiation of microbial function through sediment-hosted aquifers and enrichment of novel symbionts in the deep terrestrial subsurface.</title>
        <authorList>
            <person name="Probst A.J."/>
            <person name="Ladd B."/>
            <person name="Jarett J.K."/>
            <person name="Geller-Mcgrath D.E."/>
            <person name="Sieber C.M.K."/>
            <person name="Emerson J.B."/>
            <person name="Anantharaman K."/>
            <person name="Thomas B.C."/>
            <person name="Malmstrom R."/>
            <person name="Stieglmeier M."/>
            <person name="Klingl A."/>
            <person name="Woyke T."/>
            <person name="Ryan C.M."/>
            <person name="Banfield J.F."/>
        </authorList>
    </citation>
    <scope>NUCLEOTIDE SEQUENCE [LARGE SCALE GENOMIC DNA]</scope>
</reference>
<comment type="caution">
    <text evidence="1">The sequence shown here is derived from an EMBL/GenBank/DDBJ whole genome shotgun (WGS) entry which is preliminary data.</text>
</comment>
<protein>
    <recommendedName>
        <fullName evidence="3">ParB/Sulfiredoxin domain-containing protein</fullName>
    </recommendedName>
</protein>
<organism evidence="1 2">
    <name type="scientific">Candidatus Kaiserbacteria bacterium CG10_big_fil_rev_8_21_14_0_10_45_20</name>
    <dbReference type="NCBI Taxonomy" id="1974607"/>
    <lineage>
        <taxon>Bacteria</taxon>
        <taxon>Candidatus Kaiseribacteriota</taxon>
    </lineage>
</organism>
<dbReference type="EMBL" id="PFBH01000014">
    <property type="protein sequence ID" value="PIR85222.1"/>
    <property type="molecule type" value="Genomic_DNA"/>
</dbReference>
<name>A0A2H0UFN9_9BACT</name>
<sequence length="192" mass="22676">MSDQELRQQIQHVLPNFPEEPIDLWLLPYAKKLGWPPGNNERWANILAGRPITFWESTIWSKRQTDLATINHSETYYEKARGMFNAFVLGQENEYSHGLGEEGKNKFLNLLKQMLETGVFPEPPILFEDEPDHYDILDGNHRWLAYVMCWRIWEEVENMTPEERRDRAAGLHASNIIEPVQNQEVWFCELPH</sequence>
<evidence type="ECO:0000313" key="2">
    <source>
        <dbReference type="Proteomes" id="UP000229315"/>
    </source>
</evidence>
<proteinExistence type="predicted"/>
<gene>
    <name evidence="1" type="ORF">COU15_02375</name>
</gene>
<evidence type="ECO:0000313" key="1">
    <source>
        <dbReference type="EMBL" id="PIR85222.1"/>
    </source>
</evidence>
<dbReference type="SUPFAM" id="SSF110849">
    <property type="entry name" value="ParB/Sulfiredoxin"/>
    <property type="match status" value="1"/>
</dbReference>
<dbReference type="AlphaFoldDB" id="A0A2H0UFN9"/>
<dbReference type="InterPro" id="IPR036086">
    <property type="entry name" value="ParB/Sulfiredoxin_sf"/>
</dbReference>
<accession>A0A2H0UFN9</accession>
<dbReference type="Proteomes" id="UP000229315">
    <property type="component" value="Unassembled WGS sequence"/>
</dbReference>
<evidence type="ECO:0008006" key="3">
    <source>
        <dbReference type="Google" id="ProtNLM"/>
    </source>
</evidence>